<reference evidence="2 3" key="1">
    <citation type="submission" date="2022-12" db="EMBL/GenBank/DDBJ databases">
        <title>Coexistence and Characterization of a Novel Tigecycline Resistance gene tet(X) variant and blaNDM-1 in a Pseudomonas caeni Isolate of Chicken Origin.</title>
        <authorList>
            <person name="Lu X."/>
            <person name="Zhang L."/>
            <person name="Li R."/>
            <person name="Wang Z."/>
        </authorList>
    </citation>
    <scope>NUCLEOTIDE SEQUENCE [LARGE SCALE GENOMIC DNA]</scope>
    <source>
        <strain evidence="2 3">CE14</strain>
    </source>
</reference>
<organism evidence="2 3">
    <name type="scientific">Denitrificimonas caeni</name>
    <dbReference type="NCBI Taxonomy" id="521720"/>
    <lineage>
        <taxon>Bacteria</taxon>
        <taxon>Pseudomonadati</taxon>
        <taxon>Pseudomonadota</taxon>
        <taxon>Gammaproteobacteria</taxon>
        <taxon>Pseudomonadales</taxon>
        <taxon>Pseudomonadaceae</taxon>
        <taxon>Denitrificimonas</taxon>
    </lineage>
</organism>
<feature type="transmembrane region" description="Helical" evidence="1">
    <location>
        <begin position="118"/>
        <end position="144"/>
    </location>
</feature>
<dbReference type="NCBIfam" id="NF041043">
    <property type="entry name" value="BPSS1780_fam"/>
    <property type="match status" value="1"/>
</dbReference>
<evidence type="ECO:0000313" key="2">
    <source>
        <dbReference type="EMBL" id="WBE25848.1"/>
    </source>
</evidence>
<dbReference type="EMBL" id="CP114976">
    <property type="protein sequence ID" value="WBE25848.1"/>
    <property type="molecule type" value="Genomic_DNA"/>
</dbReference>
<feature type="transmembrane region" description="Helical" evidence="1">
    <location>
        <begin position="240"/>
        <end position="261"/>
    </location>
</feature>
<accession>A0AAE9VR01</accession>
<sequence>MSDTAQPVPELATANISNNTSPLLRSEPHKVAAGRGFSWLTEGWALFMKEPLVFSVMSVISLVAIFILGLVPFLGGLAITLLWPAMMAGFFLAFKHAKQQQAVTANDLFEPFKAPANLLGVGALYLLAGTVLILVLGIVAFMSLGSVTDIMNGNIDMGRLAVGGILMLLISIPASLALAMAFVFAPVLVHQHQVPVVAAIKRSFAGSLRNILPFIVFFVVLTVCLFVISIFVAIPLLGWLLGIAVAIVYLPLFCGALYCAYCDIFLDHNSAEL</sequence>
<gene>
    <name evidence="2" type="ORF">O6P33_03115</name>
</gene>
<proteinExistence type="predicted"/>
<keyword evidence="1" id="KW-1133">Transmembrane helix</keyword>
<dbReference type="Proteomes" id="UP001212189">
    <property type="component" value="Chromosome"/>
</dbReference>
<dbReference type="RefSeq" id="WP_269818790.1">
    <property type="nucleotide sequence ID" value="NZ_CP114976.1"/>
</dbReference>
<feature type="transmembrane region" description="Helical" evidence="1">
    <location>
        <begin position="210"/>
        <end position="234"/>
    </location>
</feature>
<feature type="transmembrane region" description="Helical" evidence="1">
    <location>
        <begin position="164"/>
        <end position="189"/>
    </location>
</feature>
<feature type="transmembrane region" description="Helical" evidence="1">
    <location>
        <begin position="77"/>
        <end position="97"/>
    </location>
</feature>
<dbReference type="InterPro" id="IPR047798">
    <property type="entry name" value="BPSS1780-like"/>
</dbReference>
<keyword evidence="1" id="KW-0472">Membrane</keyword>
<dbReference type="AlphaFoldDB" id="A0AAE9VR01"/>
<dbReference type="KEGG" id="dce:O6P33_03115"/>
<protein>
    <submittedName>
        <fullName evidence="2">BPSS1780 family membrane protein</fullName>
    </submittedName>
</protein>
<keyword evidence="1" id="KW-0812">Transmembrane</keyword>
<evidence type="ECO:0000256" key="1">
    <source>
        <dbReference type="SAM" id="Phobius"/>
    </source>
</evidence>
<keyword evidence="3" id="KW-1185">Reference proteome</keyword>
<evidence type="ECO:0000313" key="3">
    <source>
        <dbReference type="Proteomes" id="UP001212189"/>
    </source>
</evidence>
<name>A0AAE9VR01_9GAMM</name>
<feature type="transmembrane region" description="Helical" evidence="1">
    <location>
        <begin position="52"/>
        <end position="71"/>
    </location>
</feature>